<protein>
    <recommendedName>
        <fullName evidence="4 8">Signal peptidase I</fullName>
        <ecNumber evidence="4 8">3.4.21.89</ecNumber>
    </recommendedName>
</protein>
<reference evidence="11 12" key="1">
    <citation type="submission" date="2013-08" db="EMBL/GenBank/DDBJ databases">
        <authorList>
            <person name="Weinstock G."/>
            <person name="Sodergren E."/>
            <person name="Wylie T."/>
            <person name="Fulton L."/>
            <person name="Fulton R."/>
            <person name="Fronick C."/>
            <person name="O'Laughlin M."/>
            <person name="Godfrey J."/>
            <person name="Miner T."/>
            <person name="Herter B."/>
            <person name="Appelbaum E."/>
            <person name="Cordes M."/>
            <person name="Lek S."/>
            <person name="Wollam A."/>
            <person name="Pepin K.H."/>
            <person name="Palsikar V.B."/>
            <person name="Mitreva M."/>
            <person name="Wilson R.K."/>
        </authorList>
    </citation>
    <scope>NUCLEOTIDE SEQUENCE [LARGE SCALE GENOMIC DNA]</scope>
    <source>
        <strain evidence="11 12">ATCC 12856</strain>
    </source>
</reference>
<evidence type="ECO:0000256" key="3">
    <source>
        <dbReference type="ARBA" id="ARBA00009370"/>
    </source>
</evidence>
<evidence type="ECO:0000256" key="1">
    <source>
        <dbReference type="ARBA" id="ARBA00000677"/>
    </source>
</evidence>
<dbReference type="GO" id="GO:0004252">
    <property type="term" value="F:serine-type endopeptidase activity"/>
    <property type="evidence" value="ECO:0007669"/>
    <property type="project" value="InterPro"/>
</dbReference>
<dbReference type="eggNOG" id="COG0681">
    <property type="taxonomic scope" value="Bacteria"/>
</dbReference>
<keyword evidence="6 8" id="KW-0378">Hydrolase</keyword>
<name>U1X184_ANEAE</name>
<dbReference type="PATRIC" id="fig|649747.3.peg.3210"/>
<dbReference type="PRINTS" id="PR00727">
    <property type="entry name" value="LEADERPTASE"/>
</dbReference>
<comment type="subcellular location">
    <subcellularLocation>
        <location evidence="2">Cell membrane</location>
        <topology evidence="2">Single-pass type II membrane protein</topology>
    </subcellularLocation>
    <subcellularLocation>
        <location evidence="9">Membrane</location>
        <topology evidence="9">Single-pass type II membrane protein</topology>
    </subcellularLocation>
</comment>
<dbReference type="Pfam" id="PF10502">
    <property type="entry name" value="Peptidase_S26"/>
    <property type="match status" value="1"/>
</dbReference>
<dbReference type="AlphaFoldDB" id="U1X184"/>
<evidence type="ECO:0000256" key="5">
    <source>
        <dbReference type="ARBA" id="ARBA00022670"/>
    </source>
</evidence>
<dbReference type="EMBL" id="AWSJ01000217">
    <property type="protein sequence ID" value="ERI08263.1"/>
    <property type="molecule type" value="Genomic_DNA"/>
</dbReference>
<dbReference type="HOGENOM" id="CLU_028723_5_0_9"/>
<dbReference type="InterPro" id="IPR019758">
    <property type="entry name" value="Pept_S26A_signal_pept_1_CS"/>
</dbReference>
<dbReference type="GO" id="GO:0006465">
    <property type="term" value="P:signal peptide processing"/>
    <property type="evidence" value="ECO:0007669"/>
    <property type="project" value="InterPro"/>
</dbReference>
<evidence type="ECO:0000256" key="6">
    <source>
        <dbReference type="ARBA" id="ARBA00022801"/>
    </source>
</evidence>
<dbReference type="InterPro" id="IPR019533">
    <property type="entry name" value="Peptidase_S26"/>
</dbReference>
<feature type="active site" evidence="7">
    <location>
        <position position="116"/>
    </location>
</feature>
<dbReference type="InterPro" id="IPR019757">
    <property type="entry name" value="Pept_S26A_signal_pept_1_Lys-AS"/>
</dbReference>
<dbReference type="InterPro" id="IPR000223">
    <property type="entry name" value="Pept_S26A_signal_pept_1"/>
</dbReference>
<dbReference type="STRING" id="649747.HMPREF0083_03545"/>
<gene>
    <name evidence="11" type="ORF">HMPREF0083_03545</name>
</gene>
<dbReference type="PANTHER" id="PTHR43390:SF1">
    <property type="entry name" value="CHLOROPLAST PROCESSING PEPTIDASE"/>
    <property type="match status" value="1"/>
</dbReference>
<feature type="transmembrane region" description="Helical" evidence="8">
    <location>
        <begin position="21"/>
        <end position="40"/>
    </location>
</feature>
<dbReference type="Gene3D" id="2.10.109.10">
    <property type="entry name" value="Umud Fragment, subunit A"/>
    <property type="match status" value="1"/>
</dbReference>
<sequence>MFIEIREASVFMKVVKELRSWMGPIGIGFILSIFISIFVFQPYKVEGHSMDPTLHDQERIYVSKLSHTFSNLPDYGDIVVIDSRVNRERTFKDNIVEHPFFQLINGNTNEEIFYVKRVIGKPGDVLEFKDHKVYRNGEAIQEPYIKETMDFESDRKWVVPDNHIFVMGDNRNNSNDSRNIGFIPLDHLMGIKKWP</sequence>
<dbReference type="EC" id="3.4.21.89" evidence="4 8"/>
<keyword evidence="8" id="KW-0472">Membrane</keyword>
<dbReference type="PANTHER" id="PTHR43390">
    <property type="entry name" value="SIGNAL PEPTIDASE I"/>
    <property type="match status" value="1"/>
</dbReference>
<evidence type="ECO:0000313" key="11">
    <source>
        <dbReference type="EMBL" id="ERI08263.1"/>
    </source>
</evidence>
<comment type="catalytic activity">
    <reaction evidence="1 8">
        <text>Cleavage of hydrophobic, N-terminal signal or leader sequences from secreted and periplasmic proteins.</text>
        <dbReference type="EC" id="3.4.21.89"/>
    </reaction>
</comment>
<keyword evidence="5 8" id="KW-0645">Protease</keyword>
<evidence type="ECO:0000256" key="7">
    <source>
        <dbReference type="PIRSR" id="PIRSR600223-1"/>
    </source>
</evidence>
<dbReference type="PROSITE" id="PS00501">
    <property type="entry name" value="SPASE_I_1"/>
    <property type="match status" value="1"/>
</dbReference>
<proteinExistence type="inferred from homology"/>
<dbReference type="Proteomes" id="UP000016511">
    <property type="component" value="Unassembled WGS sequence"/>
</dbReference>
<dbReference type="InterPro" id="IPR019756">
    <property type="entry name" value="Pept_S26A_signal_pept_1_Ser-AS"/>
</dbReference>
<keyword evidence="12" id="KW-1185">Reference proteome</keyword>
<keyword evidence="8" id="KW-1133">Transmembrane helix</keyword>
<comment type="caution">
    <text evidence="11">The sequence shown here is derived from an EMBL/GenBank/DDBJ whole genome shotgun (WGS) entry which is preliminary data.</text>
</comment>
<dbReference type="InterPro" id="IPR036286">
    <property type="entry name" value="LexA/Signal_pep-like_sf"/>
</dbReference>
<dbReference type="GO" id="GO:0009003">
    <property type="term" value="F:signal peptidase activity"/>
    <property type="evidence" value="ECO:0007669"/>
    <property type="project" value="UniProtKB-EC"/>
</dbReference>
<evidence type="ECO:0000259" key="10">
    <source>
        <dbReference type="Pfam" id="PF10502"/>
    </source>
</evidence>
<evidence type="ECO:0000256" key="2">
    <source>
        <dbReference type="ARBA" id="ARBA00004401"/>
    </source>
</evidence>
<accession>U1X184</accession>
<evidence type="ECO:0000313" key="12">
    <source>
        <dbReference type="Proteomes" id="UP000016511"/>
    </source>
</evidence>
<keyword evidence="8" id="KW-0812">Transmembrane</keyword>
<dbReference type="NCBIfam" id="TIGR02227">
    <property type="entry name" value="sigpep_I_bact"/>
    <property type="match status" value="1"/>
</dbReference>
<evidence type="ECO:0000256" key="8">
    <source>
        <dbReference type="RuleBase" id="RU003993"/>
    </source>
</evidence>
<dbReference type="SUPFAM" id="SSF51306">
    <property type="entry name" value="LexA/Signal peptidase"/>
    <property type="match status" value="1"/>
</dbReference>
<organism evidence="11 12">
    <name type="scientific">Aneurinibacillus aneurinilyticus ATCC 12856</name>
    <dbReference type="NCBI Taxonomy" id="649747"/>
    <lineage>
        <taxon>Bacteria</taxon>
        <taxon>Bacillati</taxon>
        <taxon>Bacillota</taxon>
        <taxon>Bacilli</taxon>
        <taxon>Bacillales</taxon>
        <taxon>Paenibacillaceae</taxon>
        <taxon>Aneurinibacillus group</taxon>
        <taxon>Aneurinibacillus</taxon>
    </lineage>
</organism>
<comment type="similarity">
    <text evidence="3 9">Belongs to the peptidase S26 family.</text>
</comment>
<evidence type="ECO:0000256" key="9">
    <source>
        <dbReference type="RuleBase" id="RU362042"/>
    </source>
</evidence>
<dbReference type="GO" id="GO:0005886">
    <property type="term" value="C:plasma membrane"/>
    <property type="evidence" value="ECO:0007669"/>
    <property type="project" value="UniProtKB-SubCell"/>
</dbReference>
<feature type="domain" description="Peptidase S26" evidence="10">
    <location>
        <begin position="19"/>
        <end position="193"/>
    </location>
</feature>
<dbReference type="PROSITE" id="PS00760">
    <property type="entry name" value="SPASE_I_2"/>
    <property type="match status" value="1"/>
</dbReference>
<evidence type="ECO:0000256" key="4">
    <source>
        <dbReference type="ARBA" id="ARBA00013208"/>
    </source>
</evidence>
<dbReference type="PROSITE" id="PS00761">
    <property type="entry name" value="SPASE_I_3"/>
    <property type="match status" value="1"/>
</dbReference>
<dbReference type="CDD" id="cd06530">
    <property type="entry name" value="S26_SPase_I"/>
    <property type="match status" value="1"/>
</dbReference>
<feature type="active site" evidence="7">
    <location>
        <position position="49"/>
    </location>
</feature>